<comment type="caution">
    <text evidence="1">The sequence shown here is derived from an EMBL/GenBank/DDBJ whole genome shotgun (WGS) entry which is preliminary data.</text>
</comment>
<dbReference type="RefSeq" id="WP_270006659.1">
    <property type="nucleotide sequence ID" value="NZ_JAPCID010000042.1"/>
</dbReference>
<evidence type="ECO:0000313" key="1">
    <source>
        <dbReference type="EMBL" id="MDA0140593.1"/>
    </source>
</evidence>
<evidence type="ECO:0000313" key="2">
    <source>
        <dbReference type="Proteomes" id="UP001147700"/>
    </source>
</evidence>
<protein>
    <recommendedName>
        <fullName evidence="3">LppX_LprAFG lipoprotein</fullName>
    </recommendedName>
</protein>
<name>A0ABT4RQA7_9ACTN</name>
<reference evidence="1" key="1">
    <citation type="submission" date="2022-10" db="EMBL/GenBank/DDBJ databases">
        <title>The WGS of Solirubrobacter sp. CPCC 204708.</title>
        <authorList>
            <person name="Jiang Z."/>
        </authorList>
    </citation>
    <scope>NUCLEOTIDE SEQUENCE</scope>
    <source>
        <strain evidence="1">CPCC 204708</strain>
    </source>
</reference>
<keyword evidence="2" id="KW-1185">Reference proteome</keyword>
<dbReference type="Gene3D" id="2.50.20.20">
    <property type="match status" value="1"/>
</dbReference>
<gene>
    <name evidence="1" type="ORF">OJ962_24060</name>
</gene>
<proteinExistence type="predicted"/>
<accession>A0ABT4RQA7</accession>
<organism evidence="1 2">
    <name type="scientific">Solirubrobacter deserti</name>
    <dbReference type="NCBI Taxonomy" id="2282478"/>
    <lineage>
        <taxon>Bacteria</taxon>
        <taxon>Bacillati</taxon>
        <taxon>Actinomycetota</taxon>
        <taxon>Thermoleophilia</taxon>
        <taxon>Solirubrobacterales</taxon>
        <taxon>Solirubrobacteraceae</taxon>
        <taxon>Solirubrobacter</taxon>
    </lineage>
</organism>
<dbReference type="Proteomes" id="UP001147700">
    <property type="component" value="Unassembled WGS sequence"/>
</dbReference>
<sequence length="225" mass="23350">MQATAGAEQSTVKLRGPFEVGEKGEAPRFALSADMTAEGRTESAGVVYTGESAFATLDGTTYEVPSLLAGQVTAGIEQALAKGGPLVGIDLKRWVPNPTNAGTANVAGTETIKLTGQADVKRVITDINLLAGQLGTMQVPGMSGAPKQIPADAADHVKDLTVSIYTGADDQMLRRLVVDGTVAEGAQSGNALLDLTLTKVGEDQDIEAPAGARPFNELLQQFQTR</sequence>
<evidence type="ECO:0008006" key="3">
    <source>
        <dbReference type="Google" id="ProtNLM"/>
    </source>
</evidence>
<dbReference type="EMBL" id="JAPCID010000042">
    <property type="protein sequence ID" value="MDA0140593.1"/>
    <property type="molecule type" value="Genomic_DNA"/>
</dbReference>